<dbReference type="InterPro" id="IPR023674">
    <property type="entry name" value="Ribosomal_uL1-like"/>
</dbReference>
<dbReference type="InterPro" id="IPR028364">
    <property type="entry name" value="Ribosomal_uL1/biogenesis"/>
</dbReference>
<comment type="function">
    <text evidence="11">Binds directly to 23S rRNA. Probably involved in E site tRNA release.</text>
</comment>
<evidence type="ECO:0000256" key="2">
    <source>
        <dbReference type="ARBA" id="ARBA00011838"/>
    </source>
</evidence>
<comment type="caution">
    <text evidence="13">The sequence shown here is derived from an EMBL/GenBank/DDBJ whole genome shotgun (WGS) entry which is preliminary data.</text>
</comment>
<dbReference type="GO" id="GO:0000049">
    <property type="term" value="F:tRNA binding"/>
    <property type="evidence" value="ECO:0007669"/>
    <property type="project" value="UniProtKB-KW"/>
</dbReference>
<protein>
    <recommendedName>
        <fullName evidence="11">Large ribosomal subunit protein uL1</fullName>
    </recommendedName>
</protein>
<comment type="function">
    <text evidence="11">Protein L1 is also a translational repressor protein, it controls the translation of its operon by binding to its mRNA.</text>
</comment>
<evidence type="ECO:0000313" key="13">
    <source>
        <dbReference type="EMBL" id="PSN92570.1"/>
    </source>
</evidence>
<dbReference type="GO" id="GO:0003735">
    <property type="term" value="F:structural constituent of ribosome"/>
    <property type="evidence" value="ECO:0007669"/>
    <property type="project" value="InterPro"/>
</dbReference>
<keyword evidence="5 11" id="KW-0699">rRNA-binding</keyword>
<keyword evidence="8 11" id="KW-0689">Ribosomal protein</keyword>
<dbReference type="Pfam" id="PF00687">
    <property type="entry name" value="Ribosomal_L1"/>
    <property type="match status" value="1"/>
</dbReference>
<evidence type="ECO:0000256" key="5">
    <source>
        <dbReference type="ARBA" id="ARBA00022730"/>
    </source>
</evidence>
<evidence type="ECO:0000256" key="12">
    <source>
        <dbReference type="RuleBase" id="RU000659"/>
    </source>
</evidence>
<dbReference type="PROSITE" id="PS01199">
    <property type="entry name" value="RIBOSOMAL_L1"/>
    <property type="match status" value="1"/>
</dbReference>
<dbReference type="InterPro" id="IPR023669">
    <property type="entry name" value="Ribosomal_uL1_arc"/>
</dbReference>
<dbReference type="SUPFAM" id="SSF56808">
    <property type="entry name" value="Ribosomal protein L1"/>
    <property type="match status" value="1"/>
</dbReference>
<dbReference type="EMBL" id="NEXE01000002">
    <property type="protein sequence ID" value="PSN92570.1"/>
    <property type="molecule type" value="Genomic_DNA"/>
</dbReference>
<dbReference type="PIRSF" id="PIRSF002155">
    <property type="entry name" value="Ribosomal_L1"/>
    <property type="match status" value="1"/>
</dbReference>
<evidence type="ECO:0000256" key="1">
    <source>
        <dbReference type="ARBA" id="ARBA00010531"/>
    </source>
</evidence>
<dbReference type="GO" id="GO:0006417">
    <property type="term" value="P:regulation of translation"/>
    <property type="evidence" value="ECO:0007669"/>
    <property type="project" value="UniProtKB-KW"/>
</dbReference>
<gene>
    <name evidence="11" type="primary">rpl1</name>
    <name evidence="13" type="ORF">B9Q03_00705</name>
</gene>
<comment type="subunit">
    <text evidence="2 11">Part of the 50S ribosomal subunit.</text>
</comment>
<dbReference type="CDD" id="cd00403">
    <property type="entry name" value="Ribosomal_L1"/>
    <property type="match status" value="1"/>
</dbReference>
<dbReference type="GO" id="GO:0006412">
    <property type="term" value="P:translation"/>
    <property type="evidence" value="ECO:0007669"/>
    <property type="project" value="UniProtKB-UniRule"/>
</dbReference>
<evidence type="ECO:0000256" key="7">
    <source>
        <dbReference type="ARBA" id="ARBA00022884"/>
    </source>
</evidence>
<dbReference type="InterPro" id="IPR016095">
    <property type="entry name" value="Ribosomal_uL1_3-a/b-sand"/>
</dbReference>
<evidence type="ECO:0000256" key="10">
    <source>
        <dbReference type="ARBA" id="ARBA00045545"/>
    </source>
</evidence>
<organism evidence="13 14">
    <name type="scientific">Candidatus Marsarchaeota G2 archaeon OSP_D</name>
    <dbReference type="NCBI Taxonomy" id="1978157"/>
    <lineage>
        <taxon>Archaea</taxon>
        <taxon>Candidatus Marsarchaeota</taxon>
        <taxon>Candidatus Marsarchaeota group 2</taxon>
    </lineage>
</organism>
<evidence type="ECO:0000256" key="3">
    <source>
        <dbReference type="ARBA" id="ARBA00022491"/>
    </source>
</evidence>
<dbReference type="InterPro" id="IPR023673">
    <property type="entry name" value="Ribosomal_uL1_CS"/>
</dbReference>
<evidence type="ECO:0000256" key="11">
    <source>
        <dbReference type="HAMAP-Rule" id="MF_01318"/>
    </source>
</evidence>
<sequence>MMDKQRLVEVLEQVKTTSEKRKFIQSVEFELKLKNVDASKPENSFTETHPLPKGLSTKRRSVCVFADGASLPRARESGADAVMTRSDIEALAGDKKAVKKLAKKYDFFVADATLMPLIGRVMGQVLGPRGKMPTPFPVNADPKPIVERLRNSVLVKLKGQPVIRCMVGSEDMNADDLAENILDLVNYTTQKVKGGRAALDHALVKLTMSKPVKIEFR</sequence>
<accession>A0A2R6B1S1</accession>
<dbReference type="PANTHER" id="PTHR36427">
    <property type="entry name" value="54S RIBOSOMAL PROTEIN L1, MITOCHONDRIAL"/>
    <property type="match status" value="1"/>
</dbReference>
<keyword evidence="3 11" id="KW-0678">Repressor</keyword>
<keyword evidence="6 11" id="KW-0810">Translation regulation</keyword>
<dbReference type="InterPro" id="IPR002143">
    <property type="entry name" value="Ribosomal_uL1"/>
</dbReference>
<dbReference type="Gene3D" id="3.30.190.20">
    <property type="match status" value="1"/>
</dbReference>
<keyword evidence="7 11" id="KW-0694">RNA-binding</keyword>
<evidence type="ECO:0000256" key="9">
    <source>
        <dbReference type="ARBA" id="ARBA00023274"/>
    </source>
</evidence>
<dbReference type="GO" id="GO:0019843">
    <property type="term" value="F:rRNA binding"/>
    <property type="evidence" value="ECO:0007669"/>
    <property type="project" value="UniProtKB-UniRule"/>
</dbReference>
<dbReference type="FunFam" id="3.40.50.790:FF:000005">
    <property type="entry name" value="50S ribosomal protein L1"/>
    <property type="match status" value="1"/>
</dbReference>
<dbReference type="PANTHER" id="PTHR36427:SF3">
    <property type="entry name" value="LARGE RIBOSOMAL SUBUNIT PROTEIN UL1M"/>
    <property type="match status" value="1"/>
</dbReference>
<dbReference type="Gene3D" id="3.40.50.790">
    <property type="match status" value="1"/>
</dbReference>
<evidence type="ECO:0000256" key="6">
    <source>
        <dbReference type="ARBA" id="ARBA00022845"/>
    </source>
</evidence>
<comment type="similarity">
    <text evidence="1 11 12">Belongs to the universal ribosomal protein uL1 family.</text>
</comment>
<comment type="function">
    <text evidence="10">Probably involved in E site tRNA release. Binds directly to 23S rRNA.</text>
</comment>
<evidence type="ECO:0000256" key="4">
    <source>
        <dbReference type="ARBA" id="ARBA00022555"/>
    </source>
</evidence>
<dbReference type="AlphaFoldDB" id="A0A2R6B1S1"/>
<keyword evidence="4 11" id="KW-0820">tRNA-binding</keyword>
<name>A0A2R6B1S1_9ARCH</name>
<evidence type="ECO:0000256" key="8">
    <source>
        <dbReference type="ARBA" id="ARBA00022980"/>
    </source>
</evidence>
<reference evidence="13 14" key="1">
    <citation type="submission" date="2017-04" db="EMBL/GenBank/DDBJ databases">
        <title>Novel microbial lineages endemic to geothermal iron-oxide mats fill important gaps in the evolutionary history of Archaea.</title>
        <authorList>
            <person name="Jay Z.J."/>
            <person name="Beam J.P."/>
            <person name="Dlakic M."/>
            <person name="Rusch D.B."/>
            <person name="Kozubal M.A."/>
            <person name="Inskeep W.P."/>
        </authorList>
    </citation>
    <scope>NUCLEOTIDE SEQUENCE [LARGE SCALE GENOMIC DNA]</scope>
    <source>
        <strain evidence="13">OSP_D</strain>
    </source>
</reference>
<keyword evidence="9 11" id="KW-0687">Ribonucleoprotein</keyword>
<dbReference type="Proteomes" id="UP000240322">
    <property type="component" value="Unassembled WGS sequence"/>
</dbReference>
<dbReference type="NCBIfam" id="NF003244">
    <property type="entry name" value="PRK04203.1"/>
    <property type="match status" value="1"/>
</dbReference>
<dbReference type="HAMAP" id="MF_01318_A">
    <property type="entry name" value="Ribosomal_uL1_A"/>
    <property type="match status" value="1"/>
</dbReference>
<proteinExistence type="inferred from homology"/>
<dbReference type="GO" id="GO:0015934">
    <property type="term" value="C:large ribosomal subunit"/>
    <property type="evidence" value="ECO:0007669"/>
    <property type="project" value="InterPro"/>
</dbReference>
<evidence type="ECO:0000313" key="14">
    <source>
        <dbReference type="Proteomes" id="UP000240322"/>
    </source>
</evidence>